<dbReference type="Proteomes" id="UP000793456">
    <property type="component" value="Chromosome XVII"/>
</dbReference>
<reference evidence="1" key="1">
    <citation type="submission" date="2018-11" db="EMBL/GenBank/DDBJ databases">
        <title>The sequence and de novo assembly of Larimichthys crocea genome using PacBio and Hi-C technologies.</title>
        <authorList>
            <person name="Xu P."/>
            <person name="Chen B."/>
            <person name="Zhou Z."/>
            <person name="Ke Q."/>
            <person name="Wu Y."/>
            <person name="Bai H."/>
            <person name="Pu F."/>
        </authorList>
    </citation>
    <scope>NUCLEOTIDE SEQUENCE</scope>
    <source>
        <tissue evidence="1">Muscle</tissue>
    </source>
</reference>
<proteinExistence type="predicted"/>
<gene>
    <name evidence="1" type="ORF">E3U43_005763</name>
</gene>
<dbReference type="EMBL" id="CM011690">
    <property type="protein sequence ID" value="TMS08280.1"/>
    <property type="molecule type" value="Genomic_DNA"/>
</dbReference>
<name>A0ACD3QM74_LARCR</name>
<accession>A0ACD3QM74</accession>
<comment type="caution">
    <text evidence="1">The sequence shown here is derived from an EMBL/GenBank/DDBJ whole genome shotgun (WGS) entry which is preliminary data.</text>
</comment>
<evidence type="ECO:0000313" key="1">
    <source>
        <dbReference type="EMBL" id="TMS08280.1"/>
    </source>
</evidence>
<protein>
    <submittedName>
        <fullName evidence="1">Uncharacterized protein</fullName>
    </submittedName>
</protein>
<evidence type="ECO:0000313" key="2">
    <source>
        <dbReference type="Proteomes" id="UP000793456"/>
    </source>
</evidence>
<keyword evidence="2" id="KW-1185">Reference proteome</keyword>
<organism evidence="1 2">
    <name type="scientific">Larimichthys crocea</name>
    <name type="common">Large yellow croaker</name>
    <name type="synonym">Pseudosciaena crocea</name>
    <dbReference type="NCBI Taxonomy" id="215358"/>
    <lineage>
        <taxon>Eukaryota</taxon>
        <taxon>Metazoa</taxon>
        <taxon>Chordata</taxon>
        <taxon>Craniata</taxon>
        <taxon>Vertebrata</taxon>
        <taxon>Euteleostomi</taxon>
        <taxon>Actinopterygii</taxon>
        <taxon>Neopterygii</taxon>
        <taxon>Teleostei</taxon>
        <taxon>Neoteleostei</taxon>
        <taxon>Acanthomorphata</taxon>
        <taxon>Eupercaria</taxon>
        <taxon>Sciaenidae</taxon>
        <taxon>Larimichthys</taxon>
    </lineage>
</organism>
<sequence>MDLASLFCMIGRHGPAVALAVIAMMSVLAGFVIYRTVRGKRRKATAAADDGDDQSPPGAERDASVIQPSPEEPRRSAESTDINNEGSDMKEDVDLIQSDLVIRHRRAAAAVAAAEKKPSPYSPPNSNIQVPENKNTTSDVTEEMVFVRASHKVAETYAEEANQGDTYTVAKMVMKDNVDCHQGVTDDAVEDVIEAAHGNDSCLKEPEPINEEKVLKAECQEIEDVSTEKDVLDKKTRQEEENFVLCDLNNPVCFGQTPHMSERGDDDRLQVNKTTLETNSIESNSEEPAIYMEDVPDTCICYSKNEELEKEGEKDEDERAEEECVDNQVIAQQADVLFSTFEQEEETNLPSTQQDQCDHMTDNVVASIRHSDWDEDIGVAGEMIEEVVDKDHLNKPTAVGCDTHLPQFDEQEVAIKQKAENCLTCNEDDGVLYDCIDQERDRMLNSDSIVACSEECGSSSVALSCLSMPVKVDNHDNILSDIATDIKVKISGIADSPDLLLDCQQPQKEDKKVLSLDEDTDSTILGSQMSSHETKNQPENNKNGSNVMLADEFSDHVHDPHTESYKDQQSVQMIRNEAFEKGCVAANPDAVEITASEKVEEISFPHPPTIRQDEQSHSMENDETSDKTRVHSVSDTNVCHIASLTALLKSEEISHPDMLCSTQDQQSDHMNNNDFPEVTTSAAPPDLTEDINPPIYQIYLSSFEQSECRYNDLSPPAVGEESGISSMAVSPDFQDASYDVAIGNMVLPVIDCYQQTEGQIEAQNSLFADDVAVSVMNENTAGRMFGPYLSHHSQEPHCEQTDWTKYESFAANEDMFGHEIEDGYHKAMDQFMAQISASVTSFTDDLKIQTDMKAVIEVSEMKEKKAGLCVEKKKENKEEEEKEEDYEKTEISIMEATMDNNEWITESNYQVLPWLGLSASSFVQDQTKINQLPTEECQYISAGTDTTCIDTTDIPPSTEDIALSLVEENTENNKKVVAVQPMPQNVNVTFRVHYFTQSPYQTVAVTGNQQELGNWKEFIPLERAKDGHWATVVSLPAESNVEWKFVVLDKGEVCRWEECGNRLLDTGYGDDLLVHKWWGLL</sequence>